<accession>G3GRA5</accession>
<feature type="transmembrane region" description="Helical" evidence="15">
    <location>
        <begin position="77"/>
        <end position="93"/>
    </location>
</feature>
<dbReference type="GO" id="GO:0007606">
    <property type="term" value="P:sensory perception of chemical stimulus"/>
    <property type="evidence" value="ECO:0007669"/>
    <property type="project" value="UniProtKB-ARBA"/>
</dbReference>
<name>G3GRA5_CRIGR</name>
<dbReference type="FunFam" id="1.20.1070.10:FF:000051">
    <property type="entry name" value="Vomeronasal type-1 receptor"/>
    <property type="match status" value="1"/>
</dbReference>
<keyword evidence="13" id="KW-0675">Receptor</keyword>
<dbReference type="Gene3D" id="1.20.1070.10">
    <property type="entry name" value="Rhodopsin 7-helix transmembrane proteins"/>
    <property type="match status" value="1"/>
</dbReference>
<feature type="transmembrane region" description="Helical" evidence="15">
    <location>
        <begin position="254"/>
        <end position="276"/>
    </location>
</feature>
<evidence type="ECO:0000256" key="2">
    <source>
        <dbReference type="ARBA" id="ARBA00004651"/>
    </source>
</evidence>
<evidence type="ECO:0000256" key="4">
    <source>
        <dbReference type="ARBA" id="ARBA00022475"/>
    </source>
</evidence>
<reference evidence="18" key="1">
    <citation type="journal article" date="2011" name="Nat. Biotechnol.">
        <title>The genomic sequence of the Chinese hamster ovary (CHO)-K1 cell line.</title>
        <authorList>
            <person name="Xu X."/>
            <person name="Nagarajan H."/>
            <person name="Lewis N.E."/>
            <person name="Pan S."/>
            <person name="Cai Z."/>
            <person name="Liu X."/>
            <person name="Chen W."/>
            <person name="Xie M."/>
            <person name="Wang W."/>
            <person name="Hammond S."/>
            <person name="Andersen M.R."/>
            <person name="Neff N."/>
            <person name="Passarelli B."/>
            <person name="Koh W."/>
            <person name="Fan H.C."/>
            <person name="Wang J."/>
            <person name="Gui Y."/>
            <person name="Lee K.H."/>
            <person name="Betenbaugh M.J."/>
            <person name="Quake S.R."/>
            <person name="Famili I."/>
            <person name="Palsson B.O."/>
            <person name="Wang J."/>
        </authorList>
    </citation>
    <scope>NUCLEOTIDE SEQUENCE [LARGE SCALE GENOMIC DNA]</scope>
    <source>
        <strain evidence="18">CHO K1 cell line</strain>
    </source>
</reference>
<evidence type="ECO:0000259" key="16">
    <source>
        <dbReference type="PROSITE" id="PS50262"/>
    </source>
</evidence>
<evidence type="ECO:0000256" key="11">
    <source>
        <dbReference type="ARBA" id="ARBA00023136"/>
    </source>
</evidence>
<feature type="domain" description="G-protein coupled receptors family 1 profile" evidence="16">
    <location>
        <begin position="229"/>
        <end position="490"/>
    </location>
</feature>
<feature type="transmembrane region" description="Helical" evidence="15">
    <location>
        <begin position="126"/>
        <end position="147"/>
    </location>
</feature>
<dbReference type="CDD" id="cd13949">
    <property type="entry name" value="7tm_V1R_pheromone"/>
    <property type="match status" value="1"/>
</dbReference>
<comment type="similarity">
    <text evidence="3">Belongs to the G-protein coupled receptor 1 family.</text>
</comment>
<evidence type="ECO:0000256" key="1">
    <source>
        <dbReference type="ARBA" id="ARBA00004477"/>
    </source>
</evidence>
<dbReference type="PANTHER" id="PTHR12879">
    <property type="entry name" value="SPHINGOLIPID DELTA 4 DESATURASE/C-4 HYDROXYLASE PROTEIN DES2"/>
    <property type="match status" value="1"/>
</dbReference>
<evidence type="ECO:0000256" key="5">
    <source>
        <dbReference type="ARBA" id="ARBA00022507"/>
    </source>
</evidence>
<dbReference type="AlphaFoldDB" id="G3GRA5"/>
<keyword evidence="12" id="KW-1015">Disulfide bond</keyword>
<dbReference type="GO" id="GO:0042284">
    <property type="term" value="F:sphingolipid delta-4 desaturase activity"/>
    <property type="evidence" value="ECO:0007669"/>
    <property type="project" value="TreeGrafter"/>
</dbReference>
<keyword evidence="4" id="KW-1003">Cell membrane</keyword>
<dbReference type="STRING" id="10029.G3GRA5"/>
<protein>
    <submittedName>
        <fullName evidence="17">Sphingolipid delta(4)-desaturase DES1</fullName>
    </submittedName>
</protein>
<dbReference type="InterPro" id="IPR004072">
    <property type="entry name" value="Vmron_rcpt_1"/>
</dbReference>
<dbReference type="Pfam" id="PF00487">
    <property type="entry name" value="FA_desaturase"/>
    <property type="match status" value="1"/>
</dbReference>
<keyword evidence="7 15" id="KW-0812">Transmembrane</keyword>
<dbReference type="PRINTS" id="PR01534">
    <property type="entry name" value="VOMERONASL1R"/>
</dbReference>
<evidence type="ECO:0000256" key="14">
    <source>
        <dbReference type="ARBA" id="ARBA00023224"/>
    </source>
</evidence>
<keyword evidence="9" id="KW-0297">G-protein coupled receptor</keyword>
<keyword evidence="8 15" id="KW-1133">Transmembrane helix</keyword>
<dbReference type="PROSITE" id="PS50262">
    <property type="entry name" value="G_PROTEIN_RECEP_F1_2"/>
    <property type="match status" value="1"/>
</dbReference>
<evidence type="ECO:0000256" key="9">
    <source>
        <dbReference type="ARBA" id="ARBA00023040"/>
    </source>
</evidence>
<evidence type="ECO:0000256" key="13">
    <source>
        <dbReference type="ARBA" id="ARBA00023170"/>
    </source>
</evidence>
<dbReference type="Proteomes" id="UP000001075">
    <property type="component" value="Unassembled WGS sequence"/>
</dbReference>
<evidence type="ECO:0000313" key="18">
    <source>
        <dbReference type="Proteomes" id="UP000001075"/>
    </source>
</evidence>
<evidence type="ECO:0000256" key="12">
    <source>
        <dbReference type="ARBA" id="ARBA00023157"/>
    </source>
</evidence>
<dbReference type="GO" id="GO:0005886">
    <property type="term" value="C:plasma membrane"/>
    <property type="evidence" value="ECO:0007669"/>
    <property type="project" value="UniProtKB-SubCell"/>
</dbReference>
<dbReference type="PANTHER" id="PTHR12879:SF2">
    <property type="entry name" value="SPHINGOLIPID DELTA(4)-DESATURASE DES1"/>
    <property type="match status" value="1"/>
</dbReference>
<sequence length="508" mass="57989">MTLGIHEISHNFPFGHHKALWNRWFGIFANLPLGVPYSVSFKRYHMDHHRYLGADGIDVDIPTDFEGWFFCTTFRKLVWVVLQPLFYAFRPLLINPKPITSLEIINTVIQIIFDIIVYYVFGVKSLVYMLAASLLGLGLHPIAGHFISEHYMFLKGHETYSYYGPLNLLTFNVGYHNEHHDFPNIPGKNLPLVRKIAAEYYDKLPQYNSWIKVLYDFVMDDTIAFGILANTILLLFLVMTLFQEHRHKPANMITGLLALSHIVMLLTMAFMATDILGSQSFWEDFTCRSVISLYRLMRSVSICATCHLSILQAVILSPRSSCLSKFKHKSLHHNSCCFLSLWSFYMSISGYMSFIVATPNVTSHILILITKSCSLWLFSGLIRHLLCVLAVVRDAVLVGLMALSSVYVVAVLCRHKRQSQYLHSASISPRASPEQRAICIILVLLSFFVVMYCLDCIAFSLRSMWNNDPTHHCVQMFVSSGYATLSPLVFISTEQHIINFLKTMQGGQ</sequence>
<dbReference type="EMBL" id="JH000002">
    <property type="protein sequence ID" value="EGV92505.1"/>
    <property type="molecule type" value="Genomic_DNA"/>
</dbReference>
<keyword evidence="5" id="KW-0589">Pheromone response</keyword>
<dbReference type="InParanoid" id="G3GRA5"/>
<keyword evidence="10" id="KW-0443">Lipid metabolism</keyword>
<feature type="transmembrane region" description="Helical" evidence="15">
    <location>
        <begin position="337"/>
        <end position="357"/>
    </location>
</feature>
<keyword evidence="6" id="KW-0444">Lipid biosynthesis</keyword>
<dbReference type="PaxDb" id="10029-XP_007617922.1"/>
<dbReference type="SUPFAM" id="SSF81321">
    <property type="entry name" value="Family A G protein-coupled receptor-like"/>
    <property type="match status" value="1"/>
</dbReference>
<evidence type="ECO:0000256" key="3">
    <source>
        <dbReference type="ARBA" id="ARBA00010663"/>
    </source>
</evidence>
<evidence type="ECO:0000256" key="8">
    <source>
        <dbReference type="ARBA" id="ARBA00022989"/>
    </source>
</evidence>
<feature type="transmembrane region" description="Helical" evidence="15">
    <location>
        <begin position="435"/>
        <end position="454"/>
    </location>
</feature>
<evidence type="ECO:0000256" key="10">
    <source>
        <dbReference type="ARBA" id="ARBA00023098"/>
    </source>
</evidence>
<evidence type="ECO:0000256" key="6">
    <source>
        <dbReference type="ARBA" id="ARBA00022516"/>
    </source>
</evidence>
<evidence type="ECO:0000256" key="7">
    <source>
        <dbReference type="ARBA" id="ARBA00022692"/>
    </source>
</evidence>
<feature type="transmembrane region" description="Helical" evidence="15">
    <location>
        <begin position="20"/>
        <end position="40"/>
    </location>
</feature>
<proteinExistence type="inferred from homology"/>
<dbReference type="GO" id="GO:0005789">
    <property type="term" value="C:endoplasmic reticulum membrane"/>
    <property type="evidence" value="ECO:0007669"/>
    <property type="project" value="UniProtKB-SubCell"/>
</dbReference>
<feature type="transmembrane region" description="Helical" evidence="15">
    <location>
        <begin position="363"/>
        <end position="383"/>
    </location>
</feature>
<feature type="transmembrane region" description="Helical" evidence="15">
    <location>
        <begin position="99"/>
        <end position="121"/>
    </location>
</feature>
<evidence type="ECO:0000256" key="15">
    <source>
        <dbReference type="SAM" id="Phobius"/>
    </source>
</evidence>
<evidence type="ECO:0000313" key="17">
    <source>
        <dbReference type="EMBL" id="EGV92505.1"/>
    </source>
</evidence>
<dbReference type="GO" id="GO:0016503">
    <property type="term" value="F:pheromone receptor activity"/>
    <property type="evidence" value="ECO:0007669"/>
    <property type="project" value="InterPro"/>
</dbReference>
<feature type="transmembrane region" description="Helical" evidence="15">
    <location>
        <begin position="223"/>
        <end position="242"/>
    </location>
</feature>
<keyword evidence="14" id="KW-0807">Transducer</keyword>
<feature type="transmembrane region" description="Helical" evidence="15">
    <location>
        <begin position="395"/>
        <end position="415"/>
    </location>
</feature>
<dbReference type="eggNOG" id="ENOG502SNRJ">
    <property type="taxonomic scope" value="Eukaryota"/>
</dbReference>
<dbReference type="GO" id="GO:0046513">
    <property type="term" value="P:ceramide biosynthetic process"/>
    <property type="evidence" value="ECO:0007669"/>
    <property type="project" value="TreeGrafter"/>
</dbReference>
<dbReference type="Pfam" id="PF03402">
    <property type="entry name" value="V1R"/>
    <property type="match status" value="1"/>
</dbReference>
<comment type="subcellular location">
    <subcellularLocation>
        <location evidence="2">Cell membrane</location>
        <topology evidence="2">Multi-pass membrane protein</topology>
    </subcellularLocation>
    <subcellularLocation>
        <location evidence="1">Endoplasmic reticulum membrane</location>
        <topology evidence="1">Multi-pass membrane protein</topology>
    </subcellularLocation>
</comment>
<dbReference type="GO" id="GO:0019236">
    <property type="term" value="P:response to pheromone"/>
    <property type="evidence" value="ECO:0007669"/>
    <property type="project" value="UniProtKB-KW"/>
</dbReference>
<dbReference type="InterPro" id="IPR017452">
    <property type="entry name" value="GPCR_Rhodpsn_7TM"/>
</dbReference>
<dbReference type="InterPro" id="IPR005804">
    <property type="entry name" value="FA_desaturase_dom"/>
</dbReference>
<organism evidence="17 18">
    <name type="scientific">Cricetulus griseus</name>
    <name type="common">Chinese hamster</name>
    <name type="synonym">Cricetulus barabensis griseus</name>
    <dbReference type="NCBI Taxonomy" id="10029"/>
    <lineage>
        <taxon>Eukaryota</taxon>
        <taxon>Metazoa</taxon>
        <taxon>Chordata</taxon>
        <taxon>Craniata</taxon>
        <taxon>Vertebrata</taxon>
        <taxon>Euteleostomi</taxon>
        <taxon>Mammalia</taxon>
        <taxon>Eutheria</taxon>
        <taxon>Euarchontoglires</taxon>
        <taxon>Glires</taxon>
        <taxon>Rodentia</taxon>
        <taxon>Myomorpha</taxon>
        <taxon>Muroidea</taxon>
        <taxon>Cricetidae</taxon>
        <taxon>Cricetinae</taxon>
        <taxon>Cricetulus</taxon>
    </lineage>
</organism>
<gene>
    <name evidence="17" type="ORF">I79_000048</name>
</gene>
<keyword evidence="11 15" id="KW-0472">Membrane</keyword>